<dbReference type="Proteomes" id="UP001597294">
    <property type="component" value="Unassembled WGS sequence"/>
</dbReference>
<comment type="caution">
    <text evidence="11">The sequence shown here is derived from an EMBL/GenBank/DDBJ whole genome shotgun (WGS) entry which is preliminary data.</text>
</comment>
<comment type="function">
    <text evidence="9">Part of the tripartite ATP-independent periplasmic (TRAP) transport system.</text>
</comment>
<sequence length="172" mass="18933">MIDLLKKRLTSTTRYVAWLGMFFLLAAMIITTVDVVLRKVDNQGIYGTIDLIQLMIVSAAYLSIPHAFMTKSHVSVSILSDMMAPRYAALSQVLATFLSFCFMLAIAWFGYAQAQMQSEYGDISITLGIPMIYYWVPVLLGSALSAAVTVCIAAEQFPIILNGGPTMLSQDK</sequence>
<dbReference type="EMBL" id="JBHUII010000010">
    <property type="protein sequence ID" value="MFD2207082.1"/>
    <property type="molecule type" value="Genomic_DNA"/>
</dbReference>
<accession>A0ABW5BMG7</accession>
<feature type="transmembrane region" description="Helical" evidence="9">
    <location>
        <begin position="15"/>
        <end position="37"/>
    </location>
</feature>
<evidence type="ECO:0000256" key="6">
    <source>
        <dbReference type="ARBA" id="ARBA00022989"/>
    </source>
</evidence>
<evidence type="ECO:0000256" key="5">
    <source>
        <dbReference type="ARBA" id="ARBA00022692"/>
    </source>
</evidence>
<dbReference type="RefSeq" id="WP_380253360.1">
    <property type="nucleotide sequence ID" value="NZ_JBHUII010000010.1"/>
</dbReference>
<keyword evidence="5 9" id="KW-0812">Transmembrane</keyword>
<comment type="similarity">
    <text evidence="8 9">Belongs to the TRAP transporter small permease family.</text>
</comment>
<proteinExistence type="inferred from homology"/>
<evidence type="ECO:0000256" key="8">
    <source>
        <dbReference type="ARBA" id="ARBA00038436"/>
    </source>
</evidence>
<dbReference type="InterPro" id="IPR007387">
    <property type="entry name" value="TRAP_DctQ"/>
</dbReference>
<evidence type="ECO:0000256" key="2">
    <source>
        <dbReference type="ARBA" id="ARBA00022448"/>
    </source>
</evidence>
<evidence type="ECO:0000256" key="9">
    <source>
        <dbReference type="RuleBase" id="RU369079"/>
    </source>
</evidence>
<feature type="transmembrane region" description="Helical" evidence="9">
    <location>
        <begin position="89"/>
        <end position="111"/>
    </location>
</feature>
<feature type="transmembrane region" description="Helical" evidence="9">
    <location>
        <begin position="132"/>
        <end position="157"/>
    </location>
</feature>
<evidence type="ECO:0000256" key="3">
    <source>
        <dbReference type="ARBA" id="ARBA00022475"/>
    </source>
</evidence>
<evidence type="ECO:0000256" key="4">
    <source>
        <dbReference type="ARBA" id="ARBA00022519"/>
    </source>
</evidence>
<comment type="subunit">
    <text evidence="9">The complex comprises the extracytoplasmic solute receptor protein and the two transmembrane proteins.</text>
</comment>
<name>A0ABW5BMG7_9PROT</name>
<keyword evidence="6 9" id="KW-1133">Transmembrane helix</keyword>
<dbReference type="InterPro" id="IPR055348">
    <property type="entry name" value="DctQ"/>
</dbReference>
<keyword evidence="4 9" id="KW-0997">Cell inner membrane</keyword>
<keyword evidence="2 9" id="KW-0813">Transport</keyword>
<dbReference type="Pfam" id="PF04290">
    <property type="entry name" value="DctQ"/>
    <property type="match status" value="1"/>
</dbReference>
<keyword evidence="3" id="KW-1003">Cell membrane</keyword>
<protein>
    <recommendedName>
        <fullName evidence="9">TRAP transporter small permease protein</fullName>
    </recommendedName>
</protein>
<evidence type="ECO:0000256" key="1">
    <source>
        <dbReference type="ARBA" id="ARBA00004429"/>
    </source>
</evidence>
<feature type="domain" description="Tripartite ATP-independent periplasmic transporters DctQ component" evidence="10">
    <location>
        <begin position="28"/>
        <end position="156"/>
    </location>
</feature>
<dbReference type="PANTHER" id="PTHR35011">
    <property type="entry name" value="2,3-DIKETO-L-GULONATE TRAP TRANSPORTER SMALL PERMEASE PROTEIN YIAM"/>
    <property type="match status" value="1"/>
</dbReference>
<evidence type="ECO:0000313" key="11">
    <source>
        <dbReference type="EMBL" id="MFD2207082.1"/>
    </source>
</evidence>
<reference evidence="12" key="1">
    <citation type="journal article" date="2019" name="Int. J. Syst. Evol. Microbiol.">
        <title>The Global Catalogue of Microorganisms (GCM) 10K type strain sequencing project: providing services to taxonomists for standard genome sequencing and annotation.</title>
        <authorList>
            <consortium name="The Broad Institute Genomics Platform"/>
            <consortium name="The Broad Institute Genome Sequencing Center for Infectious Disease"/>
            <person name="Wu L."/>
            <person name="Ma J."/>
        </authorList>
    </citation>
    <scope>NUCLEOTIDE SEQUENCE [LARGE SCALE GENOMIC DNA]</scope>
    <source>
        <strain evidence="12">CGMCC 4.7192</strain>
    </source>
</reference>
<evidence type="ECO:0000259" key="10">
    <source>
        <dbReference type="Pfam" id="PF04290"/>
    </source>
</evidence>
<evidence type="ECO:0000256" key="7">
    <source>
        <dbReference type="ARBA" id="ARBA00023136"/>
    </source>
</evidence>
<keyword evidence="7 9" id="KW-0472">Membrane</keyword>
<dbReference type="PANTHER" id="PTHR35011:SF2">
    <property type="entry name" value="2,3-DIKETO-L-GULONATE TRAP TRANSPORTER SMALL PERMEASE PROTEIN YIAM"/>
    <property type="match status" value="1"/>
</dbReference>
<evidence type="ECO:0000313" key="12">
    <source>
        <dbReference type="Proteomes" id="UP001597294"/>
    </source>
</evidence>
<comment type="subcellular location">
    <subcellularLocation>
        <location evidence="1 9">Cell inner membrane</location>
        <topology evidence="1 9">Multi-pass membrane protein</topology>
    </subcellularLocation>
</comment>
<gene>
    <name evidence="11" type="ORF">ACFSKO_15750</name>
</gene>
<organism evidence="11 12">
    <name type="scientific">Kiloniella antarctica</name>
    <dbReference type="NCBI Taxonomy" id="1550907"/>
    <lineage>
        <taxon>Bacteria</taxon>
        <taxon>Pseudomonadati</taxon>
        <taxon>Pseudomonadota</taxon>
        <taxon>Alphaproteobacteria</taxon>
        <taxon>Rhodospirillales</taxon>
        <taxon>Kiloniellaceae</taxon>
        <taxon>Kiloniella</taxon>
    </lineage>
</organism>
<feature type="transmembrane region" description="Helical" evidence="9">
    <location>
        <begin position="49"/>
        <end position="69"/>
    </location>
</feature>
<keyword evidence="12" id="KW-1185">Reference proteome</keyword>